<dbReference type="AlphaFoldDB" id="A0A9X0ALD2"/>
<comment type="caution">
    <text evidence="2">The sequence shown here is derived from an EMBL/GenBank/DDBJ whole genome shotgun (WGS) entry which is preliminary data.</text>
</comment>
<feature type="compositionally biased region" description="Basic and acidic residues" evidence="1">
    <location>
        <begin position="309"/>
        <end position="342"/>
    </location>
</feature>
<feature type="region of interest" description="Disordered" evidence="1">
    <location>
        <begin position="173"/>
        <end position="242"/>
    </location>
</feature>
<feature type="compositionally biased region" description="Polar residues" evidence="1">
    <location>
        <begin position="348"/>
        <end position="362"/>
    </location>
</feature>
<protein>
    <submittedName>
        <fullName evidence="2">Uncharacterized protein</fullName>
    </submittedName>
</protein>
<accession>A0A9X0ALD2</accession>
<organism evidence="2 3">
    <name type="scientific">Sclerotinia nivalis</name>
    <dbReference type="NCBI Taxonomy" id="352851"/>
    <lineage>
        <taxon>Eukaryota</taxon>
        <taxon>Fungi</taxon>
        <taxon>Dikarya</taxon>
        <taxon>Ascomycota</taxon>
        <taxon>Pezizomycotina</taxon>
        <taxon>Leotiomycetes</taxon>
        <taxon>Helotiales</taxon>
        <taxon>Sclerotiniaceae</taxon>
        <taxon>Sclerotinia</taxon>
    </lineage>
</organism>
<evidence type="ECO:0000256" key="1">
    <source>
        <dbReference type="SAM" id="MobiDB-lite"/>
    </source>
</evidence>
<dbReference type="EMBL" id="JAPEIS010000007">
    <property type="protein sequence ID" value="KAJ8064434.1"/>
    <property type="molecule type" value="Genomic_DNA"/>
</dbReference>
<name>A0A9X0ALD2_9HELO</name>
<proteinExistence type="predicted"/>
<feature type="compositionally biased region" description="Basic and acidic residues" evidence="1">
    <location>
        <begin position="176"/>
        <end position="217"/>
    </location>
</feature>
<sequence length="377" mass="44247">MPFEVNEVVRRNEYYPGCDVTLPQCKSCRVRYDIYECGCYDMTCTDFKHMNSCKTCRPRDLYKTIEKGPEPTTIPKIEAKFMDPIRPCEEEVCVNSVELPLCRSEPPCGTEINVYDCAHILVKGYGSCRGCFPPEDSKSVPTTRPELLLTLKSENAVEYHLCDHCRDRKKRRDKRREKFQQEVEKQRVKQEARQRQADDTQHIIGEDTKRWVQESRRLQSQYHDPPDLRYHPSSTRIYGRPRVEVPLQEPAPRAHSYRSQDYAQGYVPQQADLQYAPAPVMPSTWEARKPVIPQADPRRHTEWQQNQEQRQREDRARFNAEEKRAVDEAAKFERSLPRENARSKGRSSRPSTSKPASKSSCKTKSRKEDGQRRWRCF</sequence>
<feature type="region of interest" description="Disordered" evidence="1">
    <location>
        <begin position="294"/>
        <end position="377"/>
    </location>
</feature>
<gene>
    <name evidence="2" type="ORF">OCU04_006773</name>
</gene>
<feature type="compositionally biased region" description="Basic and acidic residues" evidence="1">
    <location>
        <begin position="366"/>
        <end position="377"/>
    </location>
</feature>
<reference evidence="2" key="1">
    <citation type="submission" date="2022-11" db="EMBL/GenBank/DDBJ databases">
        <title>Genome Resource of Sclerotinia nivalis Strain SnTB1, a Plant Pathogen Isolated from American Ginseng.</title>
        <authorList>
            <person name="Fan S."/>
        </authorList>
    </citation>
    <scope>NUCLEOTIDE SEQUENCE</scope>
    <source>
        <strain evidence="2">SnTB1</strain>
    </source>
</reference>
<keyword evidence="3" id="KW-1185">Reference proteome</keyword>
<evidence type="ECO:0000313" key="3">
    <source>
        <dbReference type="Proteomes" id="UP001152300"/>
    </source>
</evidence>
<dbReference type="Proteomes" id="UP001152300">
    <property type="component" value="Unassembled WGS sequence"/>
</dbReference>
<dbReference type="OrthoDB" id="3540962at2759"/>
<evidence type="ECO:0000313" key="2">
    <source>
        <dbReference type="EMBL" id="KAJ8064434.1"/>
    </source>
</evidence>